<reference evidence="13" key="1">
    <citation type="submission" date="2021-01" db="EMBL/GenBank/DDBJ databases">
        <authorList>
            <person name="Bezrukov I."/>
        </authorList>
    </citation>
    <scope>NUCLEOTIDE SEQUENCE</scope>
</reference>
<evidence type="ECO:0000256" key="8">
    <source>
        <dbReference type="ARBA" id="ARBA00023242"/>
    </source>
</evidence>
<evidence type="ECO:0000256" key="3">
    <source>
        <dbReference type="ARBA" id="ARBA00008430"/>
    </source>
</evidence>
<feature type="domain" description="Myb-like" evidence="12">
    <location>
        <begin position="157"/>
        <end position="230"/>
    </location>
</feature>
<comment type="subcellular location">
    <subcellularLocation>
        <location evidence="2">Cytoplasm</location>
    </subcellularLocation>
    <subcellularLocation>
        <location evidence="1">Nucleus</location>
    </subcellularLocation>
</comment>
<evidence type="ECO:0000313" key="14">
    <source>
        <dbReference type="Proteomes" id="UP000682877"/>
    </source>
</evidence>
<dbReference type="InterPro" id="IPR050158">
    <property type="entry name" value="Ubiquitin_ubiquitin-like"/>
</dbReference>
<dbReference type="PRINTS" id="PR00348">
    <property type="entry name" value="UBIQUITIN"/>
</dbReference>
<dbReference type="InterPro" id="IPR029071">
    <property type="entry name" value="Ubiquitin-like_domsf"/>
</dbReference>
<evidence type="ECO:0000256" key="10">
    <source>
        <dbReference type="SAM" id="MobiDB-lite"/>
    </source>
</evidence>
<dbReference type="PROSITE" id="PS50053">
    <property type="entry name" value="UBIQUITIN_2"/>
    <property type="match status" value="2"/>
</dbReference>
<dbReference type="AlphaFoldDB" id="A0A8S2A3V7"/>
<dbReference type="PROSITE" id="PS00299">
    <property type="entry name" value="UBIQUITIN_1"/>
    <property type="match status" value="2"/>
</dbReference>
<feature type="coiled-coil region" evidence="9">
    <location>
        <begin position="413"/>
        <end position="447"/>
    </location>
</feature>
<keyword evidence="8" id="KW-0539">Nucleus</keyword>
<dbReference type="InterPro" id="IPR019956">
    <property type="entry name" value="Ubiquitin_dom"/>
</dbReference>
<proteinExistence type="inferred from homology"/>
<dbReference type="InterPro" id="IPR019954">
    <property type="entry name" value="Ubiquitin_CS"/>
</dbReference>
<gene>
    <name evidence="13" type="ORF">AARE701A_LOCUS10593</name>
</gene>
<dbReference type="GO" id="GO:0005634">
    <property type="term" value="C:nucleus"/>
    <property type="evidence" value="ECO:0007669"/>
    <property type="project" value="UniProtKB-SubCell"/>
</dbReference>
<dbReference type="Gene3D" id="3.10.20.90">
    <property type="entry name" value="Phosphatidylinositol 3-kinase Catalytic Subunit, Chain A, domain 1"/>
    <property type="match status" value="2"/>
</dbReference>
<sequence>MQIFVKTLTGKTITLEVESSDTIDNVKAKIQDKEGIPPDQQRLIFAGKQLEDGRTLADYNIQKESTLHLVLRLRGGTMIKVKTLTGKEIEIDIEPTDTIDRIKERVEEKEGIPPVQQRLIYAGKQLADDKTAKDYAIEGGSVLHLVLALRGGREMVMRESNKGNWTVSETLVLIEAKKMDDERRVRRSEKQPEGRNKPAELRWKWIEEYCWKRGCQRNQNQCNDKWDNLMRDYKKIREYERSRIESSFNTSSSSSYWKMDKSEKKEKNLPTNMLPQIYDALVELVDRNTLPSSSSSAAVGNGNGSQILRVCQQSLGFVAPMMAQPMHQIPTTIVLSYPPPPPQSLSLSLPPPPQPPPSSSFHVEPIQPTVDTSRGKRRRSTPGETTAGREREAEEDTFGVALSRCTSVITQVIRESEERQERRHKEVVKLQERRLKIEESKAEINRQGISGLVDAINQLATSILALASSSCHNNHNHQGGPP</sequence>
<dbReference type="EMBL" id="LR999454">
    <property type="protein sequence ID" value="CAE6031369.1"/>
    <property type="molecule type" value="Genomic_DNA"/>
</dbReference>
<dbReference type="InterPro" id="IPR038738">
    <property type="entry name" value="Nedd8-like"/>
</dbReference>
<evidence type="ECO:0000256" key="4">
    <source>
        <dbReference type="ARBA" id="ARBA00022490"/>
    </source>
</evidence>
<feature type="region of interest" description="Disordered" evidence="10">
    <location>
        <begin position="334"/>
        <end position="398"/>
    </location>
</feature>
<comment type="similarity">
    <text evidence="3">Belongs to the ubiquitin family.</text>
</comment>
<evidence type="ECO:0000256" key="9">
    <source>
        <dbReference type="SAM" id="Coils"/>
    </source>
</evidence>
<evidence type="ECO:0000256" key="2">
    <source>
        <dbReference type="ARBA" id="ARBA00004496"/>
    </source>
</evidence>
<evidence type="ECO:0000256" key="6">
    <source>
        <dbReference type="ARBA" id="ARBA00022737"/>
    </source>
</evidence>
<name>A0A8S2A3V7_ARAAE</name>
<dbReference type="Pfam" id="PF00240">
    <property type="entry name" value="ubiquitin"/>
    <property type="match status" value="2"/>
</dbReference>
<dbReference type="GO" id="GO:0005737">
    <property type="term" value="C:cytoplasm"/>
    <property type="evidence" value="ECO:0007669"/>
    <property type="project" value="UniProtKB-SubCell"/>
</dbReference>
<keyword evidence="4" id="KW-0963">Cytoplasm</keyword>
<dbReference type="SUPFAM" id="SSF54236">
    <property type="entry name" value="Ubiquitin-like"/>
    <property type="match status" value="2"/>
</dbReference>
<accession>A0A8S2A3V7</accession>
<dbReference type="Pfam" id="PF13837">
    <property type="entry name" value="Myb_DNA-bind_4"/>
    <property type="match status" value="1"/>
</dbReference>
<dbReference type="Proteomes" id="UP000682877">
    <property type="component" value="Chromosome 4"/>
</dbReference>
<keyword evidence="14" id="KW-1185">Reference proteome</keyword>
<dbReference type="PROSITE" id="PS50090">
    <property type="entry name" value="MYB_LIKE"/>
    <property type="match status" value="1"/>
</dbReference>
<feature type="domain" description="Ubiquitin-like" evidence="11">
    <location>
        <begin position="1"/>
        <end position="76"/>
    </location>
</feature>
<keyword evidence="6" id="KW-0677">Repeat</keyword>
<keyword evidence="7" id="KW-0833">Ubl conjugation pathway</keyword>
<dbReference type="PANTHER" id="PTHR10666">
    <property type="entry name" value="UBIQUITIN"/>
    <property type="match status" value="1"/>
</dbReference>
<dbReference type="SMART" id="SM00213">
    <property type="entry name" value="UBQ"/>
    <property type="match status" value="2"/>
</dbReference>
<dbReference type="InterPro" id="IPR001005">
    <property type="entry name" value="SANT/Myb"/>
</dbReference>
<keyword evidence="9" id="KW-0175">Coiled coil</keyword>
<dbReference type="FunFam" id="3.10.20.90:FF:000023">
    <property type="entry name" value="NEDD8 protein"/>
    <property type="match status" value="1"/>
</dbReference>
<evidence type="ECO:0000259" key="11">
    <source>
        <dbReference type="PROSITE" id="PS50053"/>
    </source>
</evidence>
<protein>
    <submittedName>
        <fullName evidence="13">Uncharacterized protein</fullName>
    </submittedName>
</protein>
<dbReference type="FunFam" id="3.10.20.90:FF:000016">
    <property type="entry name" value="Polyubiquitin 3"/>
    <property type="match status" value="1"/>
</dbReference>
<evidence type="ECO:0000259" key="12">
    <source>
        <dbReference type="PROSITE" id="PS50090"/>
    </source>
</evidence>
<dbReference type="CDD" id="cd01803">
    <property type="entry name" value="Ubl_ubiquitin"/>
    <property type="match status" value="1"/>
</dbReference>
<organism evidence="13 14">
    <name type="scientific">Arabidopsis arenosa</name>
    <name type="common">Sand rock-cress</name>
    <name type="synonym">Cardaminopsis arenosa</name>
    <dbReference type="NCBI Taxonomy" id="38785"/>
    <lineage>
        <taxon>Eukaryota</taxon>
        <taxon>Viridiplantae</taxon>
        <taxon>Streptophyta</taxon>
        <taxon>Embryophyta</taxon>
        <taxon>Tracheophyta</taxon>
        <taxon>Spermatophyta</taxon>
        <taxon>Magnoliopsida</taxon>
        <taxon>eudicotyledons</taxon>
        <taxon>Gunneridae</taxon>
        <taxon>Pentapetalae</taxon>
        <taxon>rosids</taxon>
        <taxon>malvids</taxon>
        <taxon>Brassicales</taxon>
        <taxon>Brassicaceae</taxon>
        <taxon>Camelineae</taxon>
        <taxon>Arabidopsis</taxon>
    </lineage>
</organism>
<evidence type="ECO:0000313" key="13">
    <source>
        <dbReference type="EMBL" id="CAE6031369.1"/>
    </source>
</evidence>
<dbReference type="InterPro" id="IPR000626">
    <property type="entry name" value="Ubiquitin-like_dom"/>
</dbReference>
<feature type="domain" description="Ubiquitin-like" evidence="11">
    <location>
        <begin position="77"/>
        <end position="152"/>
    </location>
</feature>
<dbReference type="CDD" id="cd01806">
    <property type="entry name" value="Ubl_NEDD8"/>
    <property type="match status" value="1"/>
</dbReference>
<evidence type="ECO:0000256" key="1">
    <source>
        <dbReference type="ARBA" id="ARBA00004123"/>
    </source>
</evidence>
<evidence type="ECO:0000256" key="7">
    <source>
        <dbReference type="ARBA" id="ARBA00022786"/>
    </source>
</evidence>
<dbReference type="InterPro" id="IPR044822">
    <property type="entry name" value="Myb_DNA-bind_4"/>
</dbReference>
<evidence type="ECO:0000256" key="5">
    <source>
        <dbReference type="ARBA" id="ARBA00022499"/>
    </source>
</evidence>
<keyword evidence="5" id="KW-1017">Isopeptide bond</keyword>
<feature type="compositionally biased region" description="Pro residues" evidence="10">
    <location>
        <begin position="337"/>
        <end position="358"/>
    </location>
</feature>
<dbReference type="Gene3D" id="1.10.10.60">
    <property type="entry name" value="Homeodomain-like"/>
    <property type="match status" value="1"/>
</dbReference>
<dbReference type="GO" id="GO:0003729">
    <property type="term" value="F:mRNA binding"/>
    <property type="evidence" value="ECO:0007669"/>
    <property type="project" value="UniProtKB-ARBA"/>
</dbReference>